<dbReference type="AlphaFoldDB" id="A0A8D8AKJ3"/>
<accession>A0A8D8AKJ3</accession>
<proteinExistence type="predicted"/>
<reference evidence="1" key="1">
    <citation type="submission" date="2021-05" db="EMBL/GenBank/DDBJ databases">
        <authorList>
            <person name="Alioto T."/>
            <person name="Alioto T."/>
            <person name="Gomez Garrido J."/>
        </authorList>
    </citation>
    <scope>NUCLEOTIDE SEQUENCE</scope>
</reference>
<protein>
    <submittedName>
        <fullName evidence="1">(northern house mosquito) hypothetical protein</fullName>
    </submittedName>
</protein>
<organism evidence="1">
    <name type="scientific">Culex pipiens</name>
    <name type="common">House mosquito</name>
    <dbReference type="NCBI Taxonomy" id="7175"/>
    <lineage>
        <taxon>Eukaryota</taxon>
        <taxon>Metazoa</taxon>
        <taxon>Ecdysozoa</taxon>
        <taxon>Arthropoda</taxon>
        <taxon>Hexapoda</taxon>
        <taxon>Insecta</taxon>
        <taxon>Pterygota</taxon>
        <taxon>Neoptera</taxon>
        <taxon>Endopterygota</taxon>
        <taxon>Diptera</taxon>
        <taxon>Nematocera</taxon>
        <taxon>Culicoidea</taxon>
        <taxon>Culicidae</taxon>
        <taxon>Culicinae</taxon>
        <taxon>Culicini</taxon>
        <taxon>Culex</taxon>
        <taxon>Culex</taxon>
    </lineage>
</organism>
<evidence type="ECO:0000313" key="1">
    <source>
        <dbReference type="EMBL" id="CAG6457895.1"/>
    </source>
</evidence>
<name>A0A8D8AKJ3_CULPI</name>
<dbReference type="EMBL" id="HBUE01033597">
    <property type="protein sequence ID" value="CAG6457895.1"/>
    <property type="molecule type" value="Transcribed_RNA"/>
</dbReference>
<sequence length="103" mass="12289">MARINVSKNGKINSGVIDTSITDFMLKLKRTHLNLHQALIITQDFFTSLEHIIFRTRRISELKQDMLFILRCLQLSFLRRAAYVARLSRTPNFRTQRFKRLFF</sequence>